<organism evidence="11 12">
    <name type="scientific">Brumimicrobium glaciale</name>
    <dbReference type="NCBI Taxonomy" id="200475"/>
    <lineage>
        <taxon>Bacteria</taxon>
        <taxon>Pseudomonadati</taxon>
        <taxon>Bacteroidota</taxon>
        <taxon>Flavobacteriia</taxon>
        <taxon>Flavobacteriales</taxon>
        <taxon>Crocinitomicaceae</taxon>
        <taxon>Brumimicrobium</taxon>
    </lineage>
</organism>
<dbReference type="OrthoDB" id="6278496at2"/>
<reference evidence="11 12" key="1">
    <citation type="submission" date="2019-02" db="EMBL/GenBank/DDBJ databases">
        <title>Genome sequence of the sea-ice species Brumimicrobium glaciale.</title>
        <authorList>
            <person name="Bowman J.P."/>
        </authorList>
    </citation>
    <scope>NUCLEOTIDE SEQUENCE [LARGE SCALE GENOMIC DNA]</scope>
    <source>
        <strain evidence="11 12">IC156</strain>
    </source>
</reference>
<comment type="similarity">
    <text evidence="1">Belongs to the peptidase M43B family.</text>
</comment>
<gene>
    <name evidence="11" type="ORF">ERX46_08050</name>
</gene>
<dbReference type="SUPFAM" id="SSF55486">
    <property type="entry name" value="Metalloproteases ('zincins'), catalytic domain"/>
    <property type="match status" value="1"/>
</dbReference>
<dbReference type="InterPro" id="IPR008754">
    <property type="entry name" value="Peptidase_M43"/>
</dbReference>
<evidence type="ECO:0000256" key="8">
    <source>
        <dbReference type="ARBA" id="ARBA00023157"/>
    </source>
</evidence>
<evidence type="ECO:0000256" key="2">
    <source>
        <dbReference type="ARBA" id="ARBA00022670"/>
    </source>
</evidence>
<dbReference type="InterPro" id="IPR026444">
    <property type="entry name" value="Secre_tail"/>
</dbReference>
<feature type="domain" description="Peptidase M43 pregnancy-associated plasma-A" evidence="9">
    <location>
        <begin position="68"/>
        <end position="156"/>
    </location>
</feature>
<dbReference type="AlphaFoldDB" id="A0A4Q4KMC6"/>
<sequence>MNIWVGNMEILGFTSLLGYATPPANLPNWPGGATAGMSDGVVIQYQAFGSNNPNDLLLGGGSHDVLGRTLTHQVGHYLGLRHIWGDGDCTNQDGIDDTPNALEQSVGCDTTANTCTDNIQGFYLPDMLENYMDYSNETCQNSFTKGQVELMHGVLENQRYDLVYNNPASIEKEELFASIFPNPTANKLNIQLDNGMINKVEVYNTFGQSLLTSIQKSISTQLDLSTLNKGVYFVRISTTSGNVLVERFVKE</sequence>
<evidence type="ECO:0000256" key="7">
    <source>
        <dbReference type="ARBA" id="ARBA00023049"/>
    </source>
</evidence>
<dbReference type="GO" id="GO:0008237">
    <property type="term" value="F:metallopeptidase activity"/>
    <property type="evidence" value="ECO:0007669"/>
    <property type="project" value="UniProtKB-KW"/>
</dbReference>
<evidence type="ECO:0000256" key="3">
    <source>
        <dbReference type="ARBA" id="ARBA00022723"/>
    </source>
</evidence>
<dbReference type="GO" id="GO:0046872">
    <property type="term" value="F:metal ion binding"/>
    <property type="evidence" value="ECO:0007669"/>
    <property type="project" value="UniProtKB-KW"/>
</dbReference>
<dbReference type="Gene3D" id="3.40.390.10">
    <property type="entry name" value="Collagenase (Catalytic Domain)"/>
    <property type="match status" value="1"/>
</dbReference>
<keyword evidence="3" id="KW-0479">Metal-binding</keyword>
<evidence type="ECO:0000313" key="12">
    <source>
        <dbReference type="Proteomes" id="UP000293952"/>
    </source>
</evidence>
<evidence type="ECO:0000256" key="4">
    <source>
        <dbReference type="ARBA" id="ARBA00022729"/>
    </source>
</evidence>
<keyword evidence="5" id="KW-0378">Hydrolase</keyword>
<comment type="caution">
    <text evidence="11">The sequence shown here is derived from an EMBL/GenBank/DDBJ whole genome shotgun (WGS) entry which is preliminary data.</text>
</comment>
<keyword evidence="2" id="KW-0645">Protease</keyword>
<dbReference type="Pfam" id="PF05572">
    <property type="entry name" value="Peptidase_M43"/>
    <property type="match status" value="1"/>
</dbReference>
<evidence type="ECO:0000313" key="11">
    <source>
        <dbReference type="EMBL" id="RYM33907.1"/>
    </source>
</evidence>
<dbReference type="PANTHER" id="PTHR47466:SF1">
    <property type="entry name" value="METALLOPROTEASE MEP1 (AFU_ORTHOLOGUE AFUA_1G07730)-RELATED"/>
    <property type="match status" value="1"/>
</dbReference>
<evidence type="ECO:0000259" key="10">
    <source>
        <dbReference type="Pfam" id="PF18962"/>
    </source>
</evidence>
<keyword evidence="7" id="KW-0482">Metalloprotease</keyword>
<keyword evidence="8" id="KW-1015">Disulfide bond</keyword>
<protein>
    <submittedName>
        <fullName evidence="11">T9SS type A sorting domain-containing protein</fullName>
    </submittedName>
</protein>
<evidence type="ECO:0000259" key="9">
    <source>
        <dbReference type="Pfam" id="PF05572"/>
    </source>
</evidence>
<dbReference type="NCBIfam" id="TIGR04183">
    <property type="entry name" value="Por_Secre_tail"/>
    <property type="match status" value="1"/>
</dbReference>
<evidence type="ECO:0000256" key="6">
    <source>
        <dbReference type="ARBA" id="ARBA00022833"/>
    </source>
</evidence>
<name>A0A4Q4KMC6_9FLAO</name>
<dbReference type="GO" id="GO:0006508">
    <property type="term" value="P:proteolysis"/>
    <property type="evidence" value="ECO:0007669"/>
    <property type="project" value="UniProtKB-KW"/>
</dbReference>
<feature type="domain" description="Secretion system C-terminal sorting" evidence="10">
    <location>
        <begin position="179"/>
        <end position="247"/>
    </location>
</feature>
<evidence type="ECO:0000256" key="1">
    <source>
        <dbReference type="ARBA" id="ARBA00008721"/>
    </source>
</evidence>
<accession>A0A4Q4KMC6</accession>
<dbReference type="Proteomes" id="UP000293952">
    <property type="component" value="Unassembled WGS sequence"/>
</dbReference>
<evidence type="ECO:0000256" key="5">
    <source>
        <dbReference type="ARBA" id="ARBA00022801"/>
    </source>
</evidence>
<dbReference type="PANTHER" id="PTHR47466">
    <property type="match status" value="1"/>
</dbReference>
<dbReference type="InterPro" id="IPR024079">
    <property type="entry name" value="MetalloPept_cat_dom_sf"/>
</dbReference>
<keyword evidence="4" id="KW-0732">Signal</keyword>
<dbReference type="EMBL" id="SETE01000003">
    <property type="protein sequence ID" value="RYM33907.1"/>
    <property type="molecule type" value="Genomic_DNA"/>
</dbReference>
<keyword evidence="6" id="KW-0862">Zinc</keyword>
<proteinExistence type="inferred from homology"/>
<keyword evidence="12" id="KW-1185">Reference proteome</keyword>
<dbReference type="Pfam" id="PF18962">
    <property type="entry name" value="Por_Secre_tail"/>
    <property type="match status" value="1"/>
</dbReference>